<dbReference type="SUPFAM" id="SSF55811">
    <property type="entry name" value="Nudix"/>
    <property type="match status" value="1"/>
</dbReference>
<evidence type="ECO:0000256" key="3">
    <source>
        <dbReference type="ARBA" id="ARBA00022723"/>
    </source>
</evidence>
<dbReference type="EMBL" id="AMRL01000014">
    <property type="protein sequence ID" value="EKE74786.1"/>
    <property type="molecule type" value="Genomic_DNA"/>
</dbReference>
<dbReference type="GO" id="GO:0046872">
    <property type="term" value="F:metal ion binding"/>
    <property type="evidence" value="ECO:0007669"/>
    <property type="project" value="UniProtKB-KW"/>
</dbReference>
<keyword evidence="6" id="KW-0464">Manganese</keyword>
<dbReference type="Pfam" id="PF00293">
    <property type="entry name" value="NUDIX"/>
    <property type="match status" value="1"/>
</dbReference>
<dbReference type="PATRIC" id="fig|1207063.3.peg.2339"/>
<feature type="domain" description="Nudix hydrolase" evidence="7">
    <location>
        <begin position="56"/>
        <end position="193"/>
    </location>
</feature>
<sequence>MEQGNILHAGQPERLTVDAVRLRTLFGGDARHGGLLTGDGDMSPGLPETAPGFIPGRPAAVLVPLVQRPDEMSVLLTKRTDHLYHHPGQISFPGGRIEADDLDDPVSAALRETEEETGIPRDVVEVIGRLSPYRTRTGFSVVPVIGLLTPPFETRPDPFEVAEIFEVPLSFILDRANHQVHSREGDGVKRSFYVLPYMDYYIWGATAAMLVNLANIVLRTGED</sequence>
<dbReference type="eggNOG" id="COG0494">
    <property type="taxonomic scope" value="Bacteria"/>
</dbReference>
<comment type="cofactor">
    <cofactor evidence="1">
        <name>Mn(2+)</name>
        <dbReference type="ChEBI" id="CHEBI:29035"/>
    </cofactor>
</comment>
<dbReference type="InterPro" id="IPR015797">
    <property type="entry name" value="NUDIX_hydrolase-like_dom_sf"/>
</dbReference>
<evidence type="ECO:0000313" key="9">
    <source>
        <dbReference type="Proteomes" id="UP000006746"/>
    </source>
</evidence>
<dbReference type="Gene3D" id="3.90.79.10">
    <property type="entry name" value="Nucleoside Triphosphate Pyrophosphohydrolase"/>
    <property type="match status" value="1"/>
</dbReference>
<dbReference type="Proteomes" id="UP000006746">
    <property type="component" value="Unassembled WGS sequence"/>
</dbReference>
<dbReference type="PANTHER" id="PTHR12992:SF11">
    <property type="entry name" value="MITOCHONDRIAL COENZYME A DIPHOSPHATASE NUDT8"/>
    <property type="match status" value="1"/>
</dbReference>
<evidence type="ECO:0000256" key="5">
    <source>
        <dbReference type="ARBA" id="ARBA00022842"/>
    </source>
</evidence>
<keyword evidence="4 8" id="KW-0378">Hydrolase</keyword>
<comment type="caution">
    <text evidence="8">The sequence shown here is derived from an EMBL/GenBank/DDBJ whole genome shotgun (WGS) entry which is preliminary data.</text>
</comment>
<evidence type="ECO:0000256" key="2">
    <source>
        <dbReference type="ARBA" id="ARBA00001946"/>
    </source>
</evidence>
<dbReference type="GO" id="GO:0010945">
    <property type="term" value="F:coenzyme A diphosphatase activity"/>
    <property type="evidence" value="ECO:0007669"/>
    <property type="project" value="InterPro"/>
</dbReference>
<dbReference type="NCBIfam" id="NF007980">
    <property type="entry name" value="PRK10707.1"/>
    <property type="match status" value="1"/>
</dbReference>
<comment type="cofactor">
    <cofactor evidence="2">
        <name>Mg(2+)</name>
        <dbReference type="ChEBI" id="CHEBI:18420"/>
    </cofactor>
</comment>
<gene>
    <name evidence="8" type="ORF">P24_11572</name>
</gene>
<evidence type="ECO:0000256" key="4">
    <source>
        <dbReference type="ARBA" id="ARBA00022801"/>
    </source>
</evidence>
<dbReference type="RefSeq" id="WP_008944920.1">
    <property type="nucleotide sequence ID" value="NZ_AMRL01000014.1"/>
</dbReference>
<accession>K2IWD3</accession>
<keyword evidence="9" id="KW-1185">Reference proteome</keyword>
<dbReference type="STRING" id="1207063.P24_11572"/>
<evidence type="ECO:0000256" key="6">
    <source>
        <dbReference type="ARBA" id="ARBA00023211"/>
    </source>
</evidence>
<dbReference type="PANTHER" id="PTHR12992">
    <property type="entry name" value="NUDIX HYDROLASE"/>
    <property type="match status" value="1"/>
</dbReference>
<dbReference type="PROSITE" id="PS51462">
    <property type="entry name" value="NUDIX"/>
    <property type="match status" value="1"/>
</dbReference>
<keyword evidence="3" id="KW-0479">Metal-binding</keyword>
<name>K2IWD3_9PROT</name>
<evidence type="ECO:0000313" key="8">
    <source>
        <dbReference type="EMBL" id="EKE74786.1"/>
    </source>
</evidence>
<evidence type="ECO:0000259" key="7">
    <source>
        <dbReference type="PROSITE" id="PS51462"/>
    </source>
</evidence>
<dbReference type="CDD" id="cd03426">
    <property type="entry name" value="NUDIX_CoAse_Nudt7"/>
    <property type="match status" value="1"/>
</dbReference>
<dbReference type="InterPro" id="IPR045121">
    <property type="entry name" value="CoAse"/>
</dbReference>
<protein>
    <submittedName>
        <fullName evidence="8">NTP pyrophosphohydrolase including oxidative damage repair enzyme</fullName>
    </submittedName>
</protein>
<keyword evidence="5" id="KW-0460">Magnesium</keyword>
<reference evidence="8 9" key="1">
    <citation type="journal article" date="2012" name="J. Bacteriol.">
        <title>Genome Sequence of Oceanibaculum indicum Type Strain P24.</title>
        <authorList>
            <person name="Lai Q."/>
            <person name="Shao Z."/>
        </authorList>
    </citation>
    <scope>NUCLEOTIDE SEQUENCE [LARGE SCALE GENOMIC DNA]</scope>
    <source>
        <strain evidence="8 9">P24</strain>
    </source>
</reference>
<dbReference type="AlphaFoldDB" id="K2IWD3"/>
<evidence type="ECO:0000256" key="1">
    <source>
        <dbReference type="ARBA" id="ARBA00001936"/>
    </source>
</evidence>
<dbReference type="InterPro" id="IPR000086">
    <property type="entry name" value="NUDIX_hydrolase_dom"/>
</dbReference>
<proteinExistence type="predicted"/>
<organism evidence="8 9">
    <name type="scientific">Oceanibaculum indicum P24</name>
    <dbReference type="NCBI Taxonomy" id="1207063"/>
    <lineage>
        <taxon>Bacteria</taxon>
        <taxon>Pseudomonadati</taxon>
        <taxon>Pseudomonadota</taxon>
        <taxon>Alphaproteobacteria</taxon>
        <taxon>Rhodospirillales</taxon>
        <taxon>Oceanibaculaceae</taxon>
        <taxon>Oceanibaculum</taxon>
    </lineage>
</organism>